<evidence type="ECO:0000259" key="2">
    <source>
        <dbReference type="Pfam" id="PF00244"/>
    </source>
</evidence>
<dbReference type="InterPro" id="IPR000308">
    <property type="entry name" value="14-3-3"/>
</dbReference>
<evidence type="ECO:0000256" key="1">
    <source>
        <dbReference type="ARBA" id="ARBA00006141"/>
    </source>
</evidence>
<feature type="domain" description="14-3-3" evidence="2">
    <location>
        <begin position="2"/>
        <end position="87"/>
    </location>
</feature>
<dbReference type="Proteomes" id="UP000245207">
    <property type="component" value="Unassembled WGS sequence"/>
</dbReference>
<proteinExistence type="inferred from homology"/>
<organism evidence="3 4">
    <name type="scientific">Artemisia annua</name>
    <name type="common">Sweet wormwood</name>
    <dbReference type="NCBI Taxonomy" id="35608"/>
    <lineage>
        <taxon>Eukaryota</taxon>
        <taxon>Viridiplantae</taxon>
        <taxon>Streptophyta</taxon>
        <taxon>Embryophyta</taxon>
        <taxon>Tracheophyta</taxon>
        <taxon>Spermatophyta</taxon>
        <taxon>Magnoliopsida</taxon>
        <taxon>eudicotyledons</taxon>
        <taxon>Gunneridae</taxon>
        <taxon>Pentapetalae</taxon>
        <taxon>asterids</taxon>
        <taxon>campanulids</taxon>
        <taxon>Asterales</taxon>
        <taxon>Asteraceae</taxon>
        <taxon>Asteroideae</taxon>
        <taxon>Anthemideae</taxon>
        <taxon>Artemisiinae</taxon>
        <taxon>Artemisia</taxon>
    </lineage>
</organism>
<dbReference type="AlphaFoldDB" id="A0A2U1M8C3"/>
<accession>A0A2U1M8C3</accession>
<reference evidence="3 4" key="1">
    <citation type="journal article" date="2018" name="Mol. Plant">
        <title>The genome of Artemisia annua provides insight into the evolution of Asteraceae family and artemisinin biosynthesis.</title>
        <authorList>
            <person name="Shen Q."/>
            <person name="Zhang L."/>
            <person name="Liao Z."/>
            <person name="Wang S."/>
            <person name="Yan T."/>
            <person name="Shi P."/>
            <person name="Liu M."/>
            <person name="Fu X."/>
            <person name="Pan Q."/>
            <person name="Wang Y."/>
            <person name="Lv Z."/>
            <person name="Lu X."/>
            <person name="Zhang F."/>
            <person name="Jiang W."/>
            <person name="Ma Y."/>
            <person name="Chen M."/>
            <person name="Hao X."/>
            <person name="Li L."/>
            <person name="Tang Y."/>
            <person name="Lv G."/>
            <person name="Zhou Y."/>
            <person name="Sun X."/>
            <person name="Brodelius P.E."/>
            <person name="Rose J.K.C."/>
            <person name="Tang K."/>
        </authorList>
    </citation>
    <scope>NUCLEOTIDE SEQUENCE [LARGE SCALE GENOMIC DNA]</scope>
    <source>
        <strain evidence="4">cv. Huhao1</strain>
        <tissue evidence="3">Leaf</tissue>
    </source>
</reference>
<comment type="caution">
    <text evidence="3">The sequence shown here is derived from an EMBL/GenBank/DDBJ whole genome shotgun (WGS) entry which is preliminary data.</text>
</comment>
<dbReference type="PANTHER" id="PTHR18860">
    <property type="entry name" value="14-3-3 PROTEIN"/>
    <property type="match status" value="1"/>
</dbReference>
<comment type="similarity">
    <text evidence="1">Belongs to the 14-3-3 family.</text>
</comment>
<dbReference type="STRING" id="35608.A0A2U1M8C3"/>
<dbReference type="Gene3D" id="1.20.190.20">
    <property type="entry name" value="14-3-3 domain"/>
    <property type="match status" value="1"/>
</dbReference>
<gene>
    <name evidence="3" type="ORF">CTI12_AA407930</name>
</gene>
<keyword evidence="4" id="KW-1185">Reference proteome</keyword>
<protein>
    <submittedName>
        <fullName evidence="3">14-3-3-like protein GF14 psi</fullName>
    </submittedName>
</protein>
<name>A0A2U1M8C3_ARTAN</name>
<dbReference type="InterPro" id="IPR023410">
    <property type="entry name" value="14-3-3_domain"/>
</dbReference>
<dbReference type="Pfam" id="PF00244">
    <property type="entry name" value="14-3-3"/>
    <property type="match status" value="1"/>
</dbReference>
<sequence>MEKLSEEVKLFEDMVKFMEKISVSNEKVMMDDREALSVARNKVNGVHRELCAVISSSAAIDVSLIVKDYRSKVEKELNDICNKVSNLNIKVDIKDYVDSFQELVTNSLLTLLLPFIGSDVDS</sequence>
<dbReference type="SUPFAM" id="SSF48445">
    <property type="entry name" value="14-3-3 protein"/>
    <property type="match status" value="1"/>
</dbReference>
<dbReference type="EMBL" id="PKPP01006147">
    <property type="protein sequence ID" value="PWA57501.1"/>
    <property type="molecule type" value="Genomic_DNA"/>
</dbReference>
<evidence type="ECO:0000313" key="3">
    <source>
        <dbReference type="EMBL" id="PWA57501.1"/>
    </source>
</evidence>
<dbReference type="InterPro" id="IPR036815">
    <property type="entry name" value="14-3-3_dom_sf"/>
</dbReference>
<evidence type="ECO:0000313" key="4">
    <source>
        <dbReference type="Proteomes" id="UP000245207"/>
    </source>
</evidence>